<dbReference type="EMBL" id="JAVDXU010000004">
    <property type="protein sequence ID" value="MDR7271950.1"/>
    <property type="molecule type" value="Genomic_DNA"/>
</dbReference>
<feature type="region of interest" description="Disordered" evidence="1">
    <location>
        <begin position="118"/>
        <end position="164"/>
    </location>
</feature>
<dbReference type="InterPro" id="IPR025295">
    <property type="entry name" value="eCIS_core_dom"/>
</dbReference>
<name>A0ABU1YSW6_ROSSA</name>
<evidence type="ECO:0000313" key="3">
    <source>
        <dbReference type="EMBL" id="MDR7271950.1"/>
    </source>
</evidence>
<dbReference type="InterPro" id="IPR044929">
    <property type="entry name" value="DNA/RNA_non-sp_Endonuclease_sf"/>
</dbReference>
<sequence>MQARTATARKPRGTASRGPPRAAAAKSSAAGLPRYLQDKAGRGQPLPAPVRAEMESRFGAPLADVRVHTDGAAADSAAGMGARAYTAGNDIVFGAAHFAPESPSGRGLLAHELTHVVQQRRADTPATQPSAADGGAHHDKAEREAEANAKKVASSAPLTAKEQPAAAVQRDGILDSLGNAAGAVADFGGDVVDAGVDAAGAAVDAVGEAIGAVAMRLVREVAPSLVPVIERGPMALLREMVSSALDGLASALNALDPSGTLTAMLGVFTGLVERASGIAAALISGDCQPLLNAIDELKTFVTEVAGEAWERLTTFLQPIGDFFTDLWNGYGAPAIEWLREKAGAVWARIEAFGTDIWNWTAPVRNAVGDAWGWVKEQLFGPEEAAGGGVGDSSGGIVGWITTKAGEAWDWVKEQTAPVWQPIAATAQKVADMLPPPWMRNFGQQMQQMSTQLNASATAMEGGDGVAENRDTLAAVLPSVTQVIGTVRDVIVEAGGWVSTKVGALGGAVSSLMGSLRSSSLMAMLANALGWLEDAALRLVSWADEQVRGLFDWLLQGFDALTPFIENVAGVVRRLIGVVTDLMRLPQLILSSVWEAIPCCIREPVKNFVFNQILSRIPVFGQFFSDPTLWPRVQATALRILRQVFVDGDLAGAAWTFFQSVLRVLGLPPELVVQVLAKAAAAIGDILTDPVGFLINLLGAVKAGFGRFFDNIATHLLNGVSGWLFGQAQNAGITPPTDFSIGSIFGFVLQVLGITVEHIFERLTLKLDASTVRRLRQIMNLATGAWHFLSILINEGPAGLWVEIQNQLSNLWDRVLDGVISWVTDAIIGRATRWLMSLLDVTGIMPVINTLVAVYNAIESFVQYLREMLEIVSRVLDGVLDIAHGAIDGAAGFLEDALDRAMPVAIGFLANQFGLGRIGERMHELLETVRTLVDQAIDWLIDRAIELGQAFIAMARRGAAAVRDAVGSVVQWWHERFSFTTASGEPHELYIEGEGEEGELMVASTPQRFPAFLAALPASADRTEAQDKYHRLQQLRRRARSLSSTPPAAGTAATAGASADPMTSSDPQVVSAAIVALITEIAGITRRLMPAGGGAATPPVFSSVTAQGWGHTARIDLLNAQRSHWPVRGSEPSVSSARWTRLAKRRSDGNAGDHLYVKGHLLNHNLDGPGNLWENLGPITQEANNRGGGSMLHAFETAVKTAVDGGGSARNFNVTMNYGGSNRQSDLAQIDAALAATGGNDARLQAIRGVVEEEQYIPTSVSCRAEILDSSGSPTATLNVPVDNRFTTRWQNYTVVP</sequence>
<dbReference type="Pfam" id="PF13699">
    <property type="entry name" value="eCIS_core"/>
    <property type="match status" value="1"/>
</dbReference>
<evidence type="ECO:0000313" key="4">
    <source>
        <dbReference type="Proteomes" id="UP001180453"/>
    </source>
</evidence>
<reference evidence="3 4" key="1">
    <citation type="submission" date="2023-07" db="EMBL/GenBank/DDBJ databases">
        <title>Sorghum-associated microbial communities from plants grown in Nebraska, USA.</title>
        <authorList>
            <person name="Schachtman D."/>
        </authorList>
    </citation>
    <scope>NUCLEOTIDE SEQUENCE [LARGE SCALE GENOMIC DNA]</scope>
    <source>
        <strain evidence="3 4">BE314</strain>
    </source>
</reference>
<evidence type="ECO:0000259" key="2">
    <source>
        <dbReference type="Pfam" id="PF13699"/>
    </source>
</evidence>
<dbReference type="Gene3D" id="3.40.570.10">
    <property type="entry name" value="Extracellular Endonuclease, subunit A"/>
    <property type="match status" value="1"/>
</dbReference>
<feature type="compositionally biased region" description="Basic and acidic residues" evidence="1">
    <location>
        <begin position="135"/>
        <end position="149"/>
    </location>
</feature>
<dbReference type="RefSeq" id="WP_310270137.1">
    <property type="nucleotide sequence ID" value="NZ_JAVDXU010000004.1"/>
</dbReference>
<evidence type="ECO:0000256" key="1">
    <source>
        <dbReference type="SAM" id="MobiDB-lite"/>
    </source>
</evidence>
<dbReference type="Proteomes" id="UP001180453">
    <property type="component" value="Unassembled WGS sequence"/>
</dbReference>
<feature type="region of interest" description="Disordered" evidence="1">
    <location>
        <begin position="1"/>
        <end position="53"/>
    </location>
</feature>
<feature type="compositionally biased region" description="Low complexity" evidence="1">
    <location>
        <begin position="13"/>
        <end position="31"/>
    </location>
</feature>
<protein>
    <recommendedName>
        <fullName evidence="2">eCIS core domain-containing protein</fullName>
    </recommendedName>
</protein>
<feature type="compositionally biased region" description="Low complexity" evidence="1">
    <location>
        <begin position="1040"/>
        <end position="1058"/>
    </location>
</feature>
<feature type="domain" description="eCIS core" evidence="2">
    <location>
        <begin position="45"/>
        <end position="122"/>
    </location>
</feature>
<proteinExistence type="predicted"/>
<feature type="region of interest" description="Disordered" evidence="1">
    <location>
        <begin position="1035"/>
        <end position="1064"/>
    </location>
</feature>
<keyword evidence="4" id="KW-1185">Reference proteome</keyword>
<gene>
    <name evidence="3" type="ORF">J2X20_004624</name>
</gene>
<comment type="caution">
    <text evidence="3">The sequence shown here is derived from an EMBL/GenBank/DDBJ whole genome shotgun (WGS) entry which is preliminary data.</text>
</comment>
<accession>A0ABU1YSW6</accession>
<organism evidence="3 4">
    <name type="scientific">Roseateles saccharophilus</name>
    <name type="common">Pseudomonas saccharophila</name>
    <dbReference type="NCBI Taxonomy" id="304"/>
    <lineage>
        <taxon>Bacteria</taxon>
        <taxon>Pseudomonadati</taxon>
        <taxon>Pseudomonadota</taxon>
        <taxon>Betaproteobacteria</taxon>
        <taxon>Burkholderiales</taxon>
        <taxon>Sphaerotilaceae</taxon>
        <taxon>Roseateles</taxon>
    </lineage>
</organism>